<dbReference type="AlphaFoldDB" id="A0A8J6M6R5"/>
<evidence type="ECO:0000259" key="3">
    <source>
        <dbReference type="PROSITE" id="PS51186"/>
    </source>
</evidence>
<evidence type="ECO:0000256" key="2">
    <source>
        <dbReference type="ARBA" id="ARBA00023315"/>
    </source>
</evidence>
<dbReference type="SUPFAM" id="SSF55729">
    <property type="entry name" value="Acyl-CoA N-acyltransferases (Nat)"/>
    <property type="match status" value="1"/>
</dbReference>
<reference evidence="4" key="1">
    <citation type="journal article" date="2018" name="Int. J. Syst. Evol. Microbiol.">
        <title>Neptunicella marina gen. nov., sp. nov., isolated from surface seawater.</title>
        <authorList>
            <person name="Liu X."/>
            <person name="Lai Q."/>
            <person name="Du Y."/>
            <person name="Zhang X."/>
            <person name="Liu Z."/>
            <person name="Sun F."/>
            <person name="Shao Z."/>
        </authorList>
    </citation>
    <scope>NUCLEOTIDE SEQUENCE</scope>
    <source>
        <strain evidence="4">S27-2</strain>
    </source>
</reference>
<keyword evidence="5" id="KW-1185">Reference proteome</keyword>
<comment type="caution">
    <text evidence="4">The sequence shown here is derived from an EMBL/GenBank/DDBJ whole genome shotgun (WGS) entry which is preliminary data.</text>
</comment>
<dbReference type="PROSITE" id="PS51186">
    <property type="entry name" value="GNAT"/>
    <property type="match status" value="1"/>
</dbReference>
<keyword evidence="1" id="KW-0808">Transferase</keyword>
<name>A0A8J6M6R5_9ALTE</name>
<dbReference type="PANTHER" id="PTHR43877">
    <property type="entry name" value="AMINOALKYLPHOSPHONATE N-ACETYLTRANSFERASE-RELATED-RELATED"/>
    <property type="match status" value="1"/>
</dbReference>
<dbReference type="GO" id="GO:0016747">
    <property type="term" value="F:acyltransferase activity, transferring groups other than amino-acyl groups"/>
    <property type="evidence" value="ECO:0007669"/>
    <property type="project" value="InterPro"/>
</dbReference>
<dbReference type="InterPro" id="IPR016181">
    <property type="entry name" value="Acyl_CoA_acyltransferase"/>
</dbReference>
<feature type="domain" description="N-acetyltransferase" evidence="3">
    <location>
        <begin position="1"/>
        <end position="85"/>
    </location>
</feature>
<gene>
    <name evidence="4" type="ORF">H8B19_15580</name>
</gene>
<proteinExistence type="predicted"/>
<dbReference type="Proteomes" id="UP000601768">
    <property type="component" value="Unassembled WGS sequence"/>
</dbReference>
<dbReference type="InterPro" id="IPR050832">
    <property type="entry name" value="Bact_Acetyltransf"/>
</dbReference>
<organism evidence="4 5">
    <name type="scientific">Neptunicella marina</name>
    <dbReference type="NCBI Taxonomy" id="2125989"/>
    <lineage>
        <taxon>Bacteria</taxon>
        <taxon>Pseudomonadati</taxon>
        <taxon>Pseudomonadota</taxon>
        <taxon>Gammaproteobacteria</taxon>
        <taxon>Alteromonadales</taxon>
        <taxon>Alteromonadaceae</taxon>
        <taxon>Neptunicella</taxon>
    </lineage>
</organism>
<dbReference type="Pfam" id="PF13508">
    <property type="entry name" value="Acetyltransf_7"/>
    <property type="match status" value="1"/>
</dbReference>
<sequence length="85" mass="9646">MFIAYQNKKAVASVLLFRTANTLGVHQMGVIPECRGQGIAQQLMGFVIDFARLQGLKYIDLQASSMGRSLYQKLGFKQYYSIYFL</sequence>
<dbReference type="EMBL" id="JACNEP010000016">
    <property type="protein sequence ID" value="MBC3767301.1"/>
    <property type="molecule type" value="Genomic_DNA"/>
</dbReference>
<dbReference type="CDD" id="cd04301">
    <property type="entry name" value="NAT_SF"/>
    <property type="match status" value="1"/>
</dbReference>
<evidence type="ECO:0000313" key="5">
    <source>
        <dbReference type="Proteomes" id="UP000601768"/>
    </source>
</evidence>
<keyword evidence="2" id="KW-0012">Acyltransferase</keyword>
<evidence type="ECO:0000313" key="4">
    <source>
        <dbReference type="EMBL" id="MBC3767301.1"/>
    </source>
</evidence>
<dbReference type="PANTHER" id="PTHR43877:SF2">
    <property type="entry name" value="AMINOALKYLPHOSPHONATE N-ACETYLTRANSFERASE-RELATED"/>
    <property type="match status" value="1"/>
</dbReference>
<accession>A0A8J6M6R5</accession>
<protein>
    <submittedName>
        <fullName evidence="4">GNAT family N-acetyltransferase</fullName>
    </submittedName>
</protein>
<dbReference type="Gene3D" id="3.40.630.30">
    <property type="match status" value="1"/>
</dbReference>
<dbReference type="InterPro" id="IPR000182">
    <property type="entry name" value="GNAT_dom"/>
</dbReference>
<reference evidence="4" key="2">
    <citation type="submission" date="2020-08" db="EMBL/GenBank/DDBJ databases">
        <authorList>
            <person name="Lai Q."/>
        </authorList>
    </citation>
    <scope>NUCLEOTIDE SEQUENCE</scope>
    <source>
        <strain evidence="4">S27-2</strain>
    </source>
</reference>
<evidence type="ECO:0000256" key="1">
    <source>
        <dbReference type="ARBA" id="ARBA00022679"/>
    </source>
</evidence>
<dbReference type="RefSeq" id="WP_186507819.1">
    <property type="nucleotide sequence ID" value="NZ_JACNEP010000016.1"/>
</dbReference>